<dbReference type="Pfam" id="PF00392">
    <property type="entry name" value="GntR"/>
    <property type="match status" value="1"/>
</dbReference>
<dbReference type="SMART" id="SM00345">
    <property type="entry name" value="HTH_GNTR"/>
    <property type="match status" value="1"/>
</dbReference>
<dbReference type="Proteomes" id="UP000270021">
    <property type="component" value="Chromosome"/>
</dbReference>
<keyword evidence="3" id="KW-0804">Transcription</keyword>
<dbReference type="GO" id="GO:0003700">
    <property type="term" value="F:DNA-binding transcription factor activity"/>
    <property type="evidence" value="ECO:0007669"/>
    <property type="project" value="InterPro"/>
</dbReference>
<evidence type="ECO:0000256" key="1">
    <source>
        <dbReference type="ARBA" id="ARBA00023015"/>
    </source>
</evidence>
<accession>A0A3Q8WS00</accession>
<feature type="domain" description="HTH gntR-type" evidence="4">
    <location>
        <begin position="15"/>
        <end position="82"/>
    </location>
</feature>
<dbReference type="OrthoDB" id="3267569at2"/>
<organism evidence="5 6">
    <name type="scientific">Flaviflexus salsibiostraticola</name>
    <dbReference type="NCBI Taxonomy" id="1282737"/>
    <lineage>
        <taxon>Bacteria</taxon>
        <taxon>Bacillati</taxon>
        <taxon>Actinomycetota</taxon>
        <taxon>Actinomycetes</taxon>
        <taxon>Actinomycetales</taxon>
        <taxon>Actinomycetaceae</taxon>
        <taxon>Flaviflexus</taxon>
    </lineage>
</organism>
<dbReference type="InterPro" id="IPR036390">
    <property type="entry name" value="WH_DNA-bd_sf"/>
</dbReference>
<keyword evidence="2" id="KW-0238">DNA-binding</keyword>
<evidence type="ECO:0000256" key="3">
    <source>
        <dbReference type="ARBA" id="ARBA00023163"/>
    </source>
</evidence>
<gene>
    <name evidence="5" type="ORF">EJO69_00195</name>
</gene>
<keyword evidence="1" id="KW-0805">Transcription regulation</keyword>
<evidence type="ECO:0000259" key="4">
    <source>
        <dbReference type="PROSITE" id="PS50949"/>
    </source>
</evidence>
<dbReference type="PANTHER" id="PTHR43537:SF24">
    <property type="entry name" value="GLUCONATE OPERON TRANSCRIPTIONAL REPRESSOR"/>
    <property type="match status" value="1"/>
</dbReference>
<dbReference type="RefSeq" id="WP_126037612.1">
    <property type="nucleotide sequence ID" value="NZ_CP034438.1"/>
</dbReference>
<dbReference type="Gene3D" id="1.10.10.10">
    <property type="entry name" value="Winged helix-like DNA-binding domain superfamily/Winged helix DNA-binding domain"/>
    <property type="match status" value="1"/>
</dbReference>
<proteinExistence type="predicted"/>
<evidence type="ECO:0000313" key="6">
    <source>
        <dbReference type="Proteomes" id="UP000270021"/>
    </source>
</evidence>
<sequence length="223" mass="25217">MTRQTRDATPDPRPASASARAYEWISTAILTGVFHEGQFLDEVELSHAVGTSRTPVREALHRLQAERFIDILPRRGAQVRTISARELHEVYATRFVIESHAFEEIIAHRKTLPEAATTVADELFTAGQKRSWYDVAQCDQRLHSLLVAHAGNQVMSELYDSLQPRQVRLAVRTISTAPERLSTIHSEHLDIIRHLNAGDLTAAVITLRQHLDRIPSLMRTFSE</sequence>
<dbReference type="Gene3D" id="1.20.120.530">
    <property type="entry name" value="GntR ligand-binding domain-like"/>
    <property type="match status" value="1"/>
</dbReference>
<dbReference type="InterPro" id="IPR000524">
    <property type="entry name" value="Tscrpt_reg_HTH_GntR"/>
</dbReference>
<dbReference type="SUPFAM" id="SSF48008">
    <property type="entry name" value="GntR ligand-binding domain-like"/>
    <property type="match status" value="1"/>
</dbReference>
<dbReference type="InterPro" id="IPR011711">
    <property type="entry name" value="GntR_C"/>
</dbReference>
<name>A0A3Q8WS00_9ACTO</name>
<dbReference type="AlphaFoldDB" id="A0A3Q8WS00"/>
<dbReference type="PROSITE" id="PS50949">
    <property type="entry name" value="HTH_GNTR"/>
    <property type="match status" value="1"/>
</dbReference>
<keyword evidence="6" id="KW-1185">Reference proteome</keyword>
<dbReference type="Pfam" id="PF07729">
    <property type="entry name" value="FCD"/>
    <property type="match status" value="1"/>
</dbReference>
<reference evidence="5 6" key="1">
    <citation type="submission" date="2018-12" db="EMBL/GenBank/DDBJ databases">
        <title>Complete genome sequence of Flaviflexus salsibiostraticola KCTC 33148.</title>
        <authorList>
            <person name="Bae J.-W."/>
        </authorList>
    </citation>
    <scope>NUCLEOTIDE SEQUENCE [LARGE SCALE GENOMIC DNA]</scope>
    <source>
        <strain evidence="5 6">KCTC 33148</strain>
    </source>
</reference>
<evidence type="ECO:0000313" key="5">
    <source>
        <dbReference type="EMBL" id="AZN28890.1"/>
    </source>
</evidence>
<dbReference type="PANTHER" id="PTHR43537">
    <property type="entry name" value="TRANSCRIPTIONAL REGULATOR, GNTR FAMILY"/>
    <property type="match status" value="1"/>
</dbReference>
<dbReference type="SMART" id="SM00895">
    <property type="entry name" value="FCD"/>
    <property type="match status" value="1"/>
</dbReference>
<protein>
    <submittedName>
        <fullName evidence="5">GntR family transcriptional regulator</fullName>
    </submittedName>
</protein>
<dbReference type="CDD" id="cd07377">
    <property type="entry name" value="WHTH_GntR"/>
    <property type="match status" value="1"/>
</dbReference>
<dbReference type="InterPro" id="IPR008920">
    <property type="entry name" value="TF_FadR/GntR_C"/>
</dbReference>
<dbReference type="EMBL" id="CP034438">
    <property type="protein sequence ID" value="AZN28890.1"/>
    <property type="molecule type" value="Genomic_DNA"/>
</dbReference>
<dbReference type="SUPFAM" id="SSF46785">
    <property type="entry name" value="Winged helix' DNA-binding domain"/>
    <property type="match status" value="1"/>
</dbReference>
<dbReference type="GO" id="GO:0003677">
    <property type="term" value="F:DNA binding"/>
    <property type="evidence" value="ECO:0007669"/>
    <property type="project" value="UniProtKB-KW"/>
</dbReference>
<evidence type="ECO:0000256" key="2">
    <source>
        <dbReference type="ARBA" id="ARBA00023125"/>
    </source>
</evidence>
<dbReference type="KEGG" id="fsl:EJO69_00195"/>
<dbReference type="InterPro" id="IPR036388">
    <property type="entry name" value="WH-like_DNA-bd_sf"/>
</dbReference>